<reference evidence="2" key="1">
    <citation type="submission" date="2023-06" db="EMBL/GenBank/DDBJ databases">
        <title>Genomic analysis of the entomopathogenic nematode Steinernema hermaphroditum.</title>
        <authorList>
            <person name="Schwarz E.M."/>
            <person name="Heppert J.K."/>
            <person name="Baniya A."/>
            <person name="Schwartz H.T."/>
            <person name="Tan C.-H."/>
            <person name="Antoshechkin I."/>
            <person name="Sternberg P.W."/>
            <person name="Goodrich-Blair H."/>
            <person name="Dillman A.R."/>
        </authorList>
    </citation>
    <scope>NUCLEOTIDE SEQUENCE</scope>
    <source>
        <strain evidence="2">PS9179</strain>
        <tissue evidence="2">Whole animal</tissue>
    </source>
</reference>
<accession>A0AA39HEH9</accession>
<protein>
    <submittedName>
        <fullName evidence="2">Uncharacterized protein</fullName>
    </submittedName>
</protein>
<evidence type="ECO:0000313" key="3">
    <source>
        <dbReference type="Proteomes" id="UP001175271"/>
    </source>
</evidence>
<name>A0AA39HEH9_9BILA</name>
<sequence>MGPKKRKWNTFMEKIRKSPSSHHSAIRKPLLKGPRKTPPRTDDLVPLDGTRKSFEPPPKKEKPRQHEQQIHHQGRPRKRPPSNQCDPKPPSKGPSVRKKRTSANKGHLPCWIPRENDEHGHVDFYNLLVGDKIRKRWDGFIDFVGRKDGESSPSDLYAGKKYGRDPVSEDIKKRQERKKAAEEDDTIVVDDVIQLG</sequence>
<keyword evidence="3" id="KW-1185">Reference proteome</keyword>
<feature type="compositionally biased region" description="Basic residues" evidence="1">
    <location>
        <begin position="17"/>
        <end position="38"/>
    </location>
</feature>
<feature type="region of interest" description="Disordered" evidence="1">
    <location>
        <begin position="1"/>
        <end position="115"/>
    </location>
</feature>
<gene>
    <name evidence="2" type="ORF">QR680_016866</name>
</gene>
<feature type="compositionally biased region" description="Basic and acidic residues" evidence="1">
    <location>
        <begin position="162"/>
        <end position="181"/>
    </location>
</feature>
<feature type="region of interest" description="Disordered" evidence="1">
    <location>
        <begin position="146"/>
        <end position="183"/>
    </location>
</feature>
<dbReference type="Proteomes" id="UP001175271">
    <property type="component" value="Unassembled WGS sequence"/>
</dbReference>
<dbReference type="EMBL" id="JAUCMV010000004">
    <property type="protein sequence ID" value="KAK0403333.1"/>
    <property type="molecule type" value="Genomic_DNA"/>
</dbReference>
<evidence type="ECO:0000313" key="2">
    <source>
        <dbReference type="EMBL" id="KAK0403333.1"/>
    </source>
</evidence>
<proteinExistence type="predicted"/>
<comment type="caution">
    <text evidence="2">The sequence shown here is derived from an EMBL/GenBank/DDBJ whole genome shotgun (WGS) entry which is preliminary data.</text>
</comment>
<dbReference type="AlphaFoldDB" id="A0AA39HEH9"/>
<feature type="compositionally biased region" description="Basic and acidic residues" evidence="1">
    <location>
        <begin position="39"/>
        <end position="70"/>
    </location>
</feature>
<evidence type="ECO:0000256" key="1">
    <source>
        <dbReference type="SAM" id="MobiDB-lite"/>
    </source>
</evidence>
<organism evidence="2 3">
    <name type="scientific">Steinernema hermaphroditum</name>
    <dbReference type="NCBI Taxonomy" id="289476"/>
    <lineage>
        <taxon>Eukaryota</taxon>
        <taxon>Metazoa</taxon>
        <taxon>Ecdysozoa</taxon>
        <taxon>Nematoda</taxon>
        <taxon>Chromadorea</taxon>
        <taxon>Rhabditida</taxon>
        <taxon>Tylenchina</taxon>
        <taxon>Panagrolaimomorpha</taxon>
        <taxon>Strongyloidoidea</taxon>
        <taxon>Steinernematidae</taxon>
        <taxon>Steinernema</taxon>
    </lineage>
</organism>